<protein>
    <submittedName>
        <fullName evidence="1">Uncharacterized protein</fullName>
    </submittedName>
</protein>
<evidence type="ECO:0000313" key="2">
    <source>
        <dbReference type="Proteomes" id="UP001181693"/>
    </source>
</evidence>
<dbReference type="EMBL" id="DYDO01000007">
    <property type="protein sequence ID" value="DBA20666.1"/>
    <property type="molecule type" value="Genomic_DNA"/>
</dbReference>
<comment type="caution">
    <text evidence="1">The sequence shown here is derived from an EMBL/GenBank/DDBJ whole genome shotgun (WGS) entry which is preliminary data.</text>
</comment>
<dbReference type="AlphaFoldDB" id="A0AAV2ZVC7"/>
<keyword evidence="2" id="KW-1185">Reference proteome</keyword>
<evidence type="ECO:0000313" key="1">
    <source>
        <dbReference type="EMBL" id="DBA20666.1"/>
    </source>
</evidence>
<name>A0AAV2ZVC7_PYXAD</name>
<sequence length="83" mass="9171">MGLSIRLNAVKASIPEKLIWLDLKMSYIAVYSRALVMVSLVSQSLAESFYTEPPILPLSPSGALVTQFCSLIFSVFFYITHVG</sequence>
<gene>
    <name evidence="1" type="ORF">GDO54_017425</name>
</gene>
<accession>A0AAV2ZVC7</accession>
<dbReference type="Proteomes" id="UP001181693">
    <property type="component" value="Unassembled WGS sequence"/>
</dbReference>
<reference evidence="1" key="1">
    <citation type="thesis" date="2020" institute="ProQuest LLC" country="789 East Eisenhower Parkway, Ann Arbor, MI, USA">
        <title>Comparative Genomics and Chromosome Evolution.</title>
        <authorList>
            <person name="Mudd A.B."/>
        </authorList>
    </citation>
    <scope>NUCLEOTIDE SEQUENCE</scope>
    <source>
        <strain evidence="1">1538</strain>
        <tissue evidence="1">Blood</tissue>
    </source>
</reference>
<organism evidence="1 2">
    <name type="scientific">Pyxicephalus adspersus</name>
    <name type="common">African bullfrog</name>
    <dbReference type="NCBI Taxonomy" id="30357"/>
    <lineage>
        <taxon>Eukaryota</taxon>
        <taxon>Metazoa</taxon>
        <taxon>Chordata</taxon>
        <taxon>Craniata</taxon>
        <taxon>Vertebrata</taxon>
        <taxon>Euteleostomi</taxon>
        <taxon>Amphibia</taxon>
        <taxon>Batrachia</taxon>
        <taxon>Anura</taxon>
        <taxon>Neobatrachia</taxon>
        <taxon>Ranoidea</taxon>
        <taxon>Pyxicephalidae</taxon>
        <taxon>Pyxicephalinae</taxon>
        <taxon>Pyxicephalus</taxon>
    </lineage>
</organism>
<proteinExistence type="predicted"/>